<dbReference type="AlphaFoldDB" id="A0A8H4F0X7"/>
<feature type="transmembrane region" description="Helical" evidence="6">
    <location>
        <begin position="281"/>
        <end position="299"/>
    </location>
</feature>
<keyword evidence="4 6" id="KW-1133">Transmembrane helix</keyword>
<dbReference type="GO" id="GO:0005794">
    <property type="term" value="C:Golgi apparatus"/>
    <property type="evidence" value="ECO:0007669"/>
    <property type="project" value="TreeGrafter"/>
</dbReference>
<feature type="transmembrane region" description="Helical" evidence="6">
    <location>
        <begin position="387"/>
        <end position="407"/>
    </location>
</feature>
<organism evidence="9 10">
    <name type="scientific">Mucor circinelloides f. lusitanicus</name>
    <name type="common">Mucor racemosus var. lusitanicus</name>
    <dbReference type="NCBI Taxonomy" id="29924"/>
    <lineage>
        <taxon>Eukaryota</taxon>
        <taxon>Fungi</taxon>
        <taxon>Fungi incertae sedis</taxon>
        <taxon>Mucoromycota</taxon>
        <taxon>Mucoromycotina</taxon>
        <taxon>Mucoromycetes</taxon>
        <taxon>Mucorales</taxon>
        <taxon>Mucorineae</taxon>
        <taxon>Mucoraceae</taxon>
        <taxon>Mucor</taxon>
    </lineage>
</organism>
<dbReference type="EMBL" id="JAAECE010000005">
    <property type="protein sequence ID" value="KAF1800929.1"/>
    <property type="molecule type" value="Genomic_DNA"/>
</dbReference>
<dbReference type="PANTHER" id="PTHR21229:SF2">
    <property type="entry name" value="RE59932P"/>
    <property type="match status" value="1"/>
</dbReference>
<sequence>MLSVLKKSIYLIIVWLILVYATPQLTIQDDERTIIEVAEFGFLKGGQLTLTLEELKWSKQSDGIAGFYIRKGWILEDEYDVDYSPVDTPIHYDACFLNNSFITDEVKDGASIVEILPNESSLTKWTKTFDIGEGEEGLWQVLYISCKDAAVSFKLSVIEVNPNGNYLSAGDIPLPYVYASSSFAYLLAAAYWCSLLLFKKNKRIFRAHWLMFVLLLFIVINKALQSAKFHYMRLGLLSEGWKIGFYVFAGIKGILSLLIIVLLASGWMFIKPFLSSRDKKIISIIIPLQVLANVASAIGTEAAIGSADWSFWNLMLPLIDMVSCGIILWTILQTRRHLASATSVDGKEQDILKKYKLWSSFYVVTLVYIYITRIVVQLFQVSLPFQYVTWAGEAVNEVATFLFYTFIGYKFRPFPDNPYMQVPVDEEDVGEERDAFVGNNNILVMHPVNQRERS</sequence>
<accession>A0A8H4F0X7</accession>
<feature type="transmembrane region" description="Helical" evidence="6">
    <location>
        <begin position="311"/>
        <end position="332"/>
    </location>
</feature>
<comment type="caution">
    <text evidence="9">The sequence shown here is derived from an EMBL/GenBank/DDBJ whole genome shotgun (WGS) entry which is preliminary data.</text>
</comment>
<evidence type="ECO:0000256" key="6">
    <source>
        <dbReference type="SAM" id="Phobius"/>
    </source>
</evidence>
<proteinExistence type="predicted"/>
<evidence type="ECO:0000256" key="5">
    <source>
        <dbReference type="ARBA" id="ARBA00023136"/>
    </source>
</evidence>
<evidence type="ECO:0000313" key="9">
    <source>
        <dbReference type="EMBL" id="KAF1800929.1"/>
    </source>
</evidence>
<feature type="signal peptide" evidence="7">
    <location>
        <begin position="1"/>
        <end position="21"/>
    </location>
</feature>
<feature type="transmembrane region" description="Helical" evidence="6">
    <location>
        <begin position="205"/>
        <end position="224"/>
    </location>
</feature>
<feature type="chain" id="PRO_5034603652" evidence="7">
    <location>
        <begin position="22"/>
        <end position="454"/>
    </location>
</feature>
<keyword evidence="5 6" id="KW-0472">Membrane</keyword>
<evidence type="ECO:0000256" key="1">
    <source>
        <dbReference type="ARBA" id="ARBA00004141"/>
    </source>
</evidence>
<evidence type="ECO:0000256" key="2">
    <source>
        <dbReference type="ARBA" id="ARBA00022692"/>
    </source>
</evidence>
<dbReference type="Proteomes" id="UP000469890">
    <property type="component" value="Unassembled WGS sequence"/>
</dbReference>
<keyword evidence="3 7" id="KW-0732">Signal</keyword>
<protein>
    <submittedName>
        <fullName evidence="9">Lung seven transmembrane receptor-domain-containing protein</fullName>
    </submittedName>
</protein>
<feature type="domain" description="GOST seven transmembrane" evidence="8">
    <location>
        <begin position="173"/>
        <end position="417"/>
    </location>
</feature>
<reference evidence="9 10" key="1">
    <citation type="submission" date="2019-09" db="EMBL/GenBank/DDBJ databases">
        <authorList>
            <consortium name="DOE Joint Genome Institute"/>
            <person name="Mondo S.J."/>
            <person name="Navarro-Mendoza M.I."/>
            <person name="Perez-Arques C."/>
            <person name="Panchal S."/>
            <person name="Nicolas F.E."/>
            <person name="Ganguly P."/>
            <person name="Pangilinan J."/>
            <person name="Grigoriev I."/>
            <person name="Heitman J."/>
            <person name="Sanya K."/>
            <person name="Garre V."/>
        </authorList>
    </citation>
    <scope>NUCLEOTIDE SEQUENCE [LARGE SCALE GENOMIC DNA]</scope>
    <source>
        <strain evidence="9 10">MU402</strain>
    </source>
</reference>
<feature type="transmembrane region" description="Helical" evidence="6">
    <location>
        <begin position="361"/>
        <end position="381"/>
    </location>
</feature>
<name>A0A8H4F0X7_MUCCL</name>
<keyword evidence="2 6" id="KW-0812">Transmembrane</keyword>
<keyword evidence="9" id="KW-0675">Receptor</keyword>
<dbReference type="InterPro" id="IPR053937">
    <property type="entry name" value="GOST_TM"/>
</dbReference>
<evidence type="ECO:0000259" key="8">
    <source>
        <dbReference type="Pfam" id="PF06814"/>
    </source>
</evidence>
<dbReference type="GO" id="GO:0016020">
    <property type="term" value="C:membrane"/>
    <property type="evidence" value="ECO:0007669"/>
    <property type="project" value="UniProtKB-SubCell"/>
</dbReference>
<feature type="transmembrane region" description="Helical" evidence="6">
    <location>
        <begin position="244"/>
        <end position="269"/>
    </location>
</feature>
<evidence type="ECO:0000256" key="4">
    <source>
        <dbReference type="ARBA" id="ARBA00022989"/>
    </source>
</evidence>
<evidence type="ECO:0000256" key="7">
    <source>
        <dbReference type="SAM" id="SignalP"/>
    </source>
</evidence>
<feature type="transmembrane region" description="Helical" evidence="6">
    <location>
        <begin position="176"/>
        <end position="198"/>
    </location>
</feature>
<gene>
    <name evidence="9" type="ORF">FB192DRAFT_1383019</name>
</gene>
<dbReference type="InterPro" id="IPR009637">
    <property type="entry name" value="GPR107/GPR108-like"/>
</dbReference>
<dbReference type="PANTHER" id="PTHR21229">
    <property type="entry name" value="LUNG SEVEN TRANSMEMBRANE RECEPTOR"/>
    <property type="match status" value="1"/>
</dbReference>
<evidence type="ECO:0000313" key="10">
    <source>
        <dbReference type="Proteomes" id="UP000469890"/>
    </source>
</evidence>
<evidence type="ECO:0000256" key="3">
    <source>
        <dbReference type="ARBA" id="ARBA00022729"/>
    </source>
</evidence>
<comment type="subcellular location">
    <subcellularLocation>
        <location evidence="1">Membrane</location>
        <topology evidence="1">Multi-pass membrane protein</topology>
    </subcellularLocation>
</comment>
<dbReference type="Pfam" id="PF06814">
    <property type="entry name" value="GOST_TM"/>
    <property type="match status" value="1"/>
</dbReference>